<dbReference type="Pfam" id="PF00563">
    <property type="entry name" value="EAL"/>
    <property type="match status" value="1"/>
</dbReference>
<gene>
    <name evidence="3" type="ORF">BCL93_10424</name>
</gene>
<evidence type="ECO:0000313" key="3">
    <source>
        <dbReference type="EMBL" id="RAR62048.1"/>
    </source>
</evidence>
<reference evidence="3 4" key="1">
    <citation type="submission" date="2018-06" db="EMBL/GenBank/DDBJ databases">
        <title>Comparative analysis of microorganisms from saline springs in Andes Mountain Range, Colombia.</title>
        <authorList>
            <person name="Rubin E."/>
        </authorList>
    </citation>
    <scope>NUCLEOTIDE SEQUENCE [LARGE SCALE GENOMIC DNA]</scope>
    <source>
        <strain evidence="3 4">USBA-857</strain>
    </source>
</reference>
<dbReference type="AlphaFoldDB" id="A0A328XSQ4"/>
<dbReference type="SUPFAM" id="SSF55781">
    <property type="entry name" value="GAF domain-like"/>
    <property type="match status" value="1"/>
</dbReference>
<name>A0A328XSQ4_9GAMM</name>
<dbReference type="InterPro" id="IPR029787">
    <property type="entry name" value="Nucleotide_cyclase"/>
</dbReference>
<dbReference type="InterPro" id="IPR035919">
    <property type="entry name" value="EAL_sf"/>
</dbReference>
<dbReference type="PROSITE" id="PS50887">
    <property type="entry name" value="GGDEF"/>
    <property type="match status" value="1"/>
</dbReference>
<dbReference type="InterPro" id="IPR003018">
    <property type="entry name" value="GAF"/>
</dbReference>
<dbReference type="RefSeq" id="WP_112054446.1">
    <property type="nucleotide sequence ID" value="NZ_QLSX01000004.1"/>
</dbReference>
<dbReference type="InterPro" id="IPR029016">
    <property type="entry name" value="GAF-like_dom_sf"/>
</dbReference>
<dbReference type="CDD" id="cd01948">
    <property type="entry name" value="EAL"/>
    <property type="match status" value="1"/>
</dbReference>
<dbReference type="InterPro" id="IPR043128">
    <property type="entry name" value="Rev_trsase/Diguanyl_cyclase"/>
</dbReference>
<proteinExistence type="predicted"/>
<dbReference type="Gene3D" id="3.30.450.40">
    <property type="match status" value="1"/>
</dbReference>
<dbReference type="EMBL" id="QLSX01000004">
    <property type="protein sequence ID" value="RAR62048.1"/>
    <property type="molecule type" value="Genomic_DNA"/>
</dbReference>
<protein>
    <submittedName>
        <fullName evidence="3">Diguanylate cyclase (GGDEF)-like protein</fullName>
    </submittedName>
</protein>
<feature type="domain" description="EAL" evidence="1">
    <location>
        <begin position="513"/>
        <end position="766"/>
    </location>
</feature>
<dbReference type="Gene3D" id="3.20.20.450">
    <property type="entry name" value="EAL domain"/>
    <property type="match status" value="1"/>
</dbReference>
<dbReference type="PROSITE" id="PS50883">
    <property type="entry name" value="EAL"/>
    <property type="match status" value="1"/>
</dbReference>
<dbReference type="SMART" id="SM00052">
    <property type="entry name" value="EAL"/>
    <property type="match status" value="1"/>
</dbReference>
<dbReference type="InterPro" id="IPR000160">
    <property type="entry name" value="GGDEF_dom"/>
</dbReference>
<feature type="domain" description="GGDEF" evidence="2">
    <location>
        <begin position="359"/>
        <end position="505"/>
    </location>
</feature>
<dbReference type="PANTHER" id="PTHR44757:SF2">
    <property type="entry name" value="BIOFILM ARCHITECTURE MAINTENANCE PROTEIN MBAA"/>
    <property type="match status" value="1"/>
</dbReference>
<dbReference type="Pfam" id="PF00990">
    <property type="entry name" value="GGDEF"/>
    <property type="match status" value="1"/>
</dbReference>
<comment type="caution">
    <text evidence="3">The sequence shown here is derived from an EMBL/GenBank/DDBJ whole genome shotgun (WGS) entry which is preliminary data.</text>
</comment>
<dbReference type="NCBIfam" id="TIGR00254">
    <property type="entry name" value="GGDEF"/>
    <property type="match status" value="1"/>
</dbReference>
<organism evidence="3 4">
    <name type="scientific">Onishia taeanensis</name>
    <dbReference type="NCBI Taxonomy" id="284577"/>
    <lineage>
        <taxon>Bacteria</taxon>
        <taxon>Pseudomonadati</taxon>
        <taxon>Pseudomonadota</taxon>
        <taxon>Gammaproteobacteria</taxon>
        <taxon>Oceanospirillales</taxon>
        <taxon>Halomonadaceae</taxon>
        <taxon>Onishia</taxon>
    </lineage>
</organism>
<dbReference type="InterPro" id="IPR001633">
    <property type="entry name" value="EAL_dom"/>
</dbReference>
<dbReference type="Pfam" id="PF13185">
    <property type="entry name" value="GAF_2"/>
    <property type="match status" value="1"/>
</dbReference>
<dbReference type="CDD" id="cd01949">
    <property type="entry name" value="GGDEF"/>
    <property type="match status" value="1"/>
</dbReference>
<dbReference type="OrthoDB" id="9804951at2"/>
<dbReference type="PANTHER" id="PTHR44757">
    <property type="entry name" value="DIGUANYLATE CYCLASE DGCP"/>
    <property type="match status" value="1"/>
</dbReference>
<dbReference type="SMART" id="SM00267">
    <property type="entry name" value="GGDEF"/>
    <property type="match status" value="1"/>
</dbReference>
<dbReference type="Proteomes" id="UP000249700">
    <property type="component" value="Unassembled WGS sequence"/>
</dbReference>
<dbReference type="InterPro" id="IPR052155">
    <property type="entry name" value="Biofilm_reg_signaling"/>
</dbReference>
<evidence type="ECO:0000259" key="1">
    <source>
        <dbReference type="PROSITE" id="PS50883"/>
    </source>
</evidence>
<dbReference type="SUPFAM" id="SSF141868">
    <property type="entry name" value="EAL domain-like"/>
    <property type="match status" value="1"/>
</dbReference>
<dbReference type="SMART" id="SM00065">
    <property type="entry name" value="GAF"/>
    <property type="match status" value="1"/>
</dbReference>
<evidence type="ECO:0000313" key="4">
    <source>
        <dbReference type="Proteomes" id="UP000249700"/>
    </source>
</evidence>
<sequence>MVDSALQGQPWRVEIALQSNADCNLLIQTLGGDEDLESVGLEHGRPFSGAADLLILDPSTLQHQRKHVAQLRADAHPVVLPVLLLAPGQRVSPGALKQELGQAVEDVLRLPTTGPEIRARIRNLLRLRDLSHHQSQEHDLTRQALAGVSRALKTLHACNEVMLRESDEDGLVSAVCRMITQSEGYELAWVGFAQEGTSTITISEVSGPATGYTDNLEVRWEDSPPGSTVVGMALSSGHTQVVPDLMSDHRMAPWWPQIDAWGLRSAILLPLRTQSTPSGILVVYSRDWGDFEDEENELLERLSDNLSFGLDKLRMRRERERQGQEIRRLAYNDTLTSLPNRRSLLHLLKRVAADDGHDRIAAVLFIDLNDFKLINDALGHAAGDEVLKHVAQRIQHTLRQGDLVGRQGGDEFIVVMVDDPRQPSHEEDDGIERLCRGAEALAGRIHEALKQPFDIQGYRHHLGASIGVSLFPYFGSEVETVVEQADMAMYQAKSSGLPLVFYSDDLGSERQKRLTLEAELYHALEAHQFLLHYQPIWEIDGGNIVGVEALIRWKKPDGQMVSPGTFIPLAEELGLIDAIGDWVLVTAARQIAAWRRDGVDIWMGVNLSVSQLQGKQAAMHIRDMVTGEGTDPGWWSLELTEDTLMHAPNEVSEAMRWLSEAGFRLSLDDFGQGYSSLARLQSMPLDTLKIDKMFIDRLEEEGAGGRIVSAITEPGRHLSLKTVAEGIETEAQHKQLGDIGCHFGQGFLLSAARPAEEIPDLVRQGKPAPCLS</sequence>
<evidence type="ECO:0000259" key="2">
    <source>
        <dbReference type="PROSITE" id="PS50887"/>
    </source>
</evidence>
<accession>A0A328XSQ4</accession>
<dbReference type="SUPFAM" id="SSF55073">
    <property type="entry name" value="Nucleotide cyclase"/>
    <property type="match status" value="1"/>
</dbReference>
<dbReference type="Gene3D" id="3.30.70.270">
    <property type="match status" value="1"/>
</dbReference>